<dbReference type="KEGG" id="cput:CONPUDRAFT_154271"/>
<evidence type="ECO:0000313" key="2">
    <source>
        <dbReference type="EMBL" id="EIW80224.1"/>
    </source>
</evidence>
<feature type="region of interest" description="Disordered" evidence="1">
    <location>
        <begin position="179"/>
        <end position="273"/>
    </location>
</feature>
<dbReference type="EMBL" id="JH711579">
    <property type="protein sequence ID" value="EIW80224.1"/>
    <property type="molecule type" value="Genomic_DNA"/>
</dbReference>
<dbReference type="GeneID" id="19203244"/>
<evidence type="ECO:0000313" key="3">
    <source>
        <dbReference type="Proteomes" id="UP000053558"/>
    </source>
</evidence>
<dbReference type="RefSeq" id="XP_007769224.1">
    <property type="nucleotide sequence ID" value="XM_007771034.1"/>
</dbReference>
<gene>
    <name evidence="2" type="ORF">CONPUDRAFT_154271</name>
</gene>
<organism evidence="2 3">
    <name type="scientific">Coniophora puteana (strain RWD-64-598)</name>
    <name type="common">Brown rot fungus</name>
    <dbReference type="NCBI Taxonomy" id="741705"/>
    <lineage>
        <taxon>Eukaryota</taxon>
        <taxon>Fungi</taxon>
        <taxon>Dikarya</taxon>
        <taxon>Basidiomycota</taxon>
        <taxon>Agaricomycotina</taxon>
        <taxon>Agaricomycetes</taxon>
        <taxon>Agaricomycetidae</taxon>
        <taxon>Boletales</taxon>
        <taxon>Coniophorineae</taxon>
        <taxon>Coniophoraceae</taxon>
        <taxon>Coniophora</taxon>
    </lineage>
</organism>
<accession>A0A5M3MN74</accession>
<name>A0A5M3MN74_CONPW</name>
<comment type="caution">
    <text evidence="2">The sequence shown here is derived from an EMBL/GenBank/DDBJ whole genome shotgun (WGS) entry which is preliminary data.</text>
</comment>
<keyword evidence="3" id="KW-1185">Reference proteome</keyword>
<sequence>MSHSSSTGSIHQYVNESPESSAVSQLASSTYPAIFIPYLSPGVAYDAANSSNAGDNQSYGSSIMSHAPAFSNDATYQDSFYSNAFRNCAATTMAGLSTPAQTVFPSSTRSSSRAPAPASGAEPNNPLIRRLYGVSQSGFEDNYIYPAGDPCAHEGTFVPTSLTSAHSATSYWDDSTHVQPYHPPFDSDGARLHGPAMSRGQRGRKGQTYPSLDTVANAAGAARRSQKRSREETSELAGPPSSSMNVWALTPPVTPPKKTKSSQKKLGGRKSHK</sequence>
<proteinExistence type="predicted"/>
<dbReference type="AlphaFoldDB" id="A0A5M3MN74"/>
<feature type="region of interest" description="Disordered" evidence="1">
    <location>
        <begin position="100"/>
        <end position="127"/>
    </location>
</feature>
<feature type="compositionally biased region" description="Low complexity" evidence="1">
    <location>
        <begin position="105"/>
        <end position="119"/>
    </location>
</feature>
<evidence type="ECO:0000256" key="1">
    <source>
        <dbReference type="SAM" id="MobiDB-lite"/>
    </source>
</evidence>
<protein>
    <submittedName>
        <fullName evidence="2">Uncharacterized protein</fullName>
    </submittedName>
</protein>
<feature type="compositionally biased region" description="Basic residues" evidence="1">
    <location>
        <begin position="257"/>
        <end position="273"/>
    </location>
</feature>
<dbReference type="Proteomes" id="UP000053558">
    <property type="component" value="Unassembled WGS sequence"/>
</dbReference>
<reference evidence="3" key="1">
    <citation type="journal article" date="2012" name="Science">
        <title>The Paleozoic origin of enzymatic lignin decomposition reconstructed from 31 fungal genomes.</title>
        <authorList>
            <person name="Floudas D."/>
            <person name="Binder M."/>
            <person name="Riley R."/>
            <person name="Barry K."/>
            <person name="Blanchette R.A."/>
            <person name="Henrissat B."/>
            <person name="Martinez A.T."/>
            <person name="Otillar R."/>
            <person name="Spatafora J.W."/>
            <person name="Yadav J.S."/>
            <person name="Aerts A."/>
            <person name="Benoit I."/>
            <person name="Boyd A."/>
            <person name="Carlson A."/>
            <person name="Copeland A."/>
            <person name="Coutinho P.M."/>
            <person name="de Vries R.P."/>
            <person name="Ferreira P."/>
            <person name="Findley K."/>
            <person name="Foster B."/>
            <person name="Gaskell J."/>
            <person name="Glotzer D."/>
            <person name="Gorecki P."/>
            <person name="Heitman J."/>
            <person name="Hesse C."/>
            <person name="Hori C."/>
            <person name="Igarashi K."/>
            <person name="Jurgens J.A."/>
            <person name="Kallen N."/>
            <person name="Kersten P."/>
            <person name="Kohler A."/>
            <person name="Kuees U."/>
            <person name="Kumar T.K.A."/>
            <person name="Kuo A."/>
            <person name="LaButti K."/>
            <person name="Larrondo L.F."/>
            <person name="Lindquist E."/>
            <person name="Ling A."/>
            <person name="Lombard V."/>
            <person name="Lucas S."/>
            <person name="Lundell T."/>
            <person name="Martin R."/>
            <person name="McLaughlin D.J."/>
            <person name="Morgenstern I."/>
            <person name="Morin E."/>
            <person name="Murat C."/>
            <person name="Nagy L.G."/>
            <person name="Nolan M."/>
            <person name="Ohm R.A."/>
            <person name="Patyshakuliyeva A."/>
            <person name="Rokas A."/>
            <person name="Ruiz-Duenas F.J."/>
            <person name="Sabat G."/>
            <person name="Salamov A."/>
            <person name="Samejima M."/>
            <person name="Schmutz J."/>
            <person name="Slot J.C."/>
            <person name="St John F."/>
            <person name="Stenlid J."/>
            <person name="Sun H."/>
            <person name="Sun S."/>
            <person name="Syed K."/>
            <person name="Tsang A."/>
            <person name="Wiebenga A."/>
            <person name="Young D."/>
            <person name="Pisabarro A."/>
            <person name="Eastwood D.C."/>
            <person name="Martin F."/>
            <person name="Cullen D."/>
            <person name="Grigoriev I.V."/>
            <person name="Hibbett D.S."/>
        </authorList>
    </citation>
    <scope>NUCLEOTIDE SEQUENCE [LARGE SCALE GENOMIC DNA]</scope>
    <source>
        <strain evidence="3">RWD-64-598 SS2</strain>
    </source>
</reference>